<evidence type="ECO:0000256" key="9">
    <source>
        <dbReference type="PIRNR" id="PIRNR016636"/>
    </source>
</evidence>
<evidence type="ECO:0000313" key="11">
    <source>
        <dbReference type="EMBL" id="EIG54211.1"/>
    </source>
</evidence>
<sequence length="468" mass="53544">MLFSSNIFIFVFLPAVLLLYYILPNKLRNTTLLFFSLVFYAFDSISHAVILVAICLANYILAQYLATCGNRRLALSMGIVGNLGVLIYYKYVNFFLSAYADILSVFSVPVKSVSVNIVLPIGVSFFTFHAISYLVDIYKNKVPPSRDLVGFSMYFVMFPHLIAGPIVRYSEVSSSIYSRICTLQKFHSGCVRFCLGLGKKILLADQLAVVSEKIFSLNSVSELNTPVAWLGILCYTFQIYYDFSGYTDMGIGLAEMFGFTFPENFMQPYRSANISTFWRTWHMTLGRWFKDYLYIPLGGNKKTLLRTCLNLLIVFFLCGLWHGASYPFMIWGLYYGILLCVERILKTKFNITIHGILGIVFSFFLVVVGWVFFSQPTLSMARDYLYVLFSFNFTDYYYSVRHFLTFDKDIVLLASIFFAFFNFPRVDVEQESGAGWIAAKSGFALVILVLACANMALYGFKPFIYFQF</sequence>
<dbReference type="PIRSF" id="PIRSF016636">
    <property type="entry name" value="AlgI_DltB"/>
    <property type="match status" value="1"/>
</dbReference>
<keyword evidence="8 9" id="KW-0012">Acyltransferase</keyword>
<accession>I2Q355</accession>
<feature type="transmembrane region" description="Helical" evidence="10">
    <location>
        <begin position="438"/>
        <end position="460"/>
    </location>
</feature>
<dbReference type="PANTHER" id="PTHR13285:SF23">
    <property type="entry name" value="TEICHOIC ACID D-ALANYLTRANSFERASE"/>
    <property type="match status" value="1"/>
</dbReference>
<dbReference type="GO" id="GO:0016746">
    <property type="term" value="F:acyltransferase activity"/>
    <property type="evidence" value="ECO:0007669"/>
    <property type="project" value="UniProtKB-KW"/>
</dbReference>
<feature type="transmembrane region" description="Helical" evidence="10">
    <location>
        <begin position="352"/>
        <end position="373"/>
    </location>
</feature>
<dbReference type="PANTHER" id="PTHR13285">
    <property type="entry name" value="ACYLTRANSFERASE"/>
    <property type="match status" value="1"/>
</dbReference>
<keyword evidence="3 9" id="KW-1003">Cell membrane</keyword>
<dbReference type="GO" id="GO:0005886">
    <property type="term" value="C:plasma membrane"/>
    <property type="evidence" value="ECO:0007669"/>
    <property type="project" value="UniProtKB-SubCell"/>
</dbReference>
<evidence type="ECO:0000256" key="6">
    <source>
        <dbReference type="ARBA" id="ARBA00022989"/>
    </source>
</evidence>
<evidence type="ECO:0000256" key="2">
    <source>
        <dbReference type="ARBA" id="ARBA00010323"/>
    </source>
</evidence>
<reference evidence="11" key="1">
    <citation type="submission" date="2011-11" db="EMBL/GenBank/DDBJ databases">
        <title>Improved High-Quality Draft sequence of Desulfovibrio sp. U5L.</title>
        <authorList>
            <consortium name="US DOE Joint Genome Institute"/>
            <person name="Lucas S."/>
            <person name="Han J."/>
            <person name="Lapidus A."/>
            <person name="Cheng J.-F."/>
            <person name="Goodwin L."/>
            <person name="Pitluck S."/>
            <person name="Peters L."/>
            <person name="Ovchinnikova G."/>
            <person name="Held B."/>
            <person name="Detter J.C."/>
            <person name="Han C."/>
            <person name="Tapia R."/>
            <person name="Land M."/>
            <person name="Hauser L."/>
            <person name="Kyrpides N."/>
            <person name="Ivanova N."/>
            <person name="Pagani I."/>
            <person name="Gabster J."/>
            <person name="Walker C."/>
            <person name="Stolyar S."/>
            <person name="Stahl D."/>
            <person name="Arkin A."/>
            <person name="Dehal P."/>
            <person name="Hazen T."/>
            <person name="Woyke T."/>
        </authorList>
    </citation>
    <scope>NUCLEOTIDE SEQUENCE [LARGE SCALE GENOMIC DNA]</scope>
    <source>
        <strain evidence="11">U5L</strain>
    </source>
</reference>
<evidence type="ECO:0000256" key="10">
    <source>
        <dbReference type="SAM" id="Phobius"/>
    </source>
</evidence>
<dbReference type="Pfam" id="PF03062">
    <property type="entry name" value="MBOAT"/>
    <property type="match status" value="1"/>
</dbReference>
<dbReference type="EMBL" id="JH600068">
    <property type="protein sequence ID" value="EIG54211.1"/>
    <property type="molecule type" value="Genomic_DNA"/>
</dbReference>
<organism evidence="11">
    <name type="scientific">Desulfovibrio sp. U5L</name>
    <dbReference type="NCBI Taxonomy" id="596152"/>
    <lineage>
        <taxon>Bacteria</taxon>
        <taxon>Pseudomonadati</taxon>
        <taxon>Thermodesulfobacteriota</taxon>
        <taxon>Desulfovibrionia</taxon>
        <taxon>Desulfovibrionales</taxon>
        <taxon>Desulfovibrionaceae</taxon>
        <taxon>Desulfovibrio</taxon>
    </lineage>
</organism>
<dbReference type="HOGENOM" id="CLU_025255_1_3_7"/>
<comment type="similarity">
    <text evidence="2 9">Belongs to the membrane-bound acyltransferase family.</text>
</comment>
<dbReference type="InterPro" id="IPR028362">
    <property type="entry name" value="AlgI"/>
</dbReference>
<feature type="transmembrane region" description="Helical" evidence="10">
    <location>
        <begin position="151"/>
        <end position="169"/>
    </location>
</feature>
<evidence type="ECO:0000256" key="4">
    <source>
        <dbReference type="ARBA" id="ARBA00022679"/>
    </source>
</evidence>
<evidence type="ECO:0000256" key="5">
    <source>
        <dbReference type="ARBA" id="ARBA00022692"/>
    </source>
</evidence>
<keyword evidence="5 10" id="KW-0812">Transmembrane</keyword>
<dbReference type="GO" id="GO:0042121">
    <property type="term" value="P:alginic acid biosynthetic process"/>
    <property type="evidence" value="ECO:0007669"/>
    <property type="project" value="InterPro"/>
</dbReference>
<proteinExistence type="inferred from homology"/>
<evidence type="ECO:0000256" key="3">
    <source>
        <dbReference type="ARBA" id="ARBA00022475"/>
    </source>
</evidence>
<dbReference type="OrthoDB" id="139172at2"/>
<evidence type="ECO:0000256" key="8">
    <source>
        <dbReference type="ARBA" id="ARBA00023315"/>
    </source>
</evidence>
<feature type="transmembrane region" description="Helical" evidence="10">
    <location>
        <begin position="410"/>
        <end position="426"/>
    </location>
</feature>
<feature type="transmembrane region" description="Helical" evidence="10">
    <location>
        <begin position="73"/>
        <end position="92"/>
    </location>
</feature>
<dbReference type="InterPro" id="IPR004299">
    <property type="entry name" value="MBOAT_fam"/>
</dbReference>
<feature type="transmembrane region" description="Helical" evidence="10">
    <location>
        <begin position="32"/>
        <end position="61"/>
    </location>
</feature>
<name>I2Q355_9BACT</name>
<feature type="transmembrane region" description="Helical" evidence="10">
    <location>
        <begin position="303"/>
        <end position="322"/>
    </location>
</feature>
<dbReference type="InterPro" id="IPR024194">
    <property type="entry name" value="Ac/AlaTfrase_AlgI/DltB"/>
</dbReference>
<feature type="transmembrane region" description="Helical" evidence="10">
    <location>
        <begin position="113"/>
        <end position="131"/>
    </location>
</feature>
<keyword evidence="7 9" id="KW-0472">Membrane</keyword>
<feature type="transmembrane region" description="Helical" evidence="10">
    <location>
        <begin position="6"/>
        <end position="23"/>
    </location>
</feature>
<keyword evidence="6 10" id="KW-1133">Transmembrane helix</keyword>
<protein>
    <submittedName>
        <fullName evidence="11">Putative membrane protein involved in D-alanine export</fullName>
    </submittedName>
</protein>
<evidence type="ECO:0000256" key="1">
    <source>
        <dbReference type="ARBA" id="ARBA00004651"/>
    </source>
</evidence>
<dbReference type="eggNOG" id="COG1696">
    <property type="taxonomic scope" value="Bacteria"/>
</dbReference>
<comment type="subcellular location">
    <subcellularLocation>
        <location evidence="1">Cell membrane</location>
        <topology evidence="1">Multi-pass membrane protein</topology>
    </subcellularLocation>
</comment>
<keyword evidence="4 9" id="KW-0808">Transferase</keyword>
<dbReference type="PIRSF" id="PIRSF500217">
    <property type="entry name" value="AlgI"/>
    <property type="match status" value="1"/>
</dbReference>
<dbReference type="InterPro" id="IPR051085">
    <property type="entry name" value="MB_O-acyltransferase"/>
</dbReference>
<gene>
    <name evidence="11" type="ORF">DesU5LDRAFT_2555</name>
</gene>
<dbReference type="AlphaFoldDB" id="I2Q355"/>
<dbReference type="STRING" id="596152.DesU5LDRAFT_2555"/>
<evidence type="ECO:0000256" key="7">
    <source>
        <dbReference type="ARBA" id="ARBA00023136"/>
    </source>
</evidence>